<dbReference type="Pfam" id="PF03544">
    <property type="entry name" value="TonB_C"/>
    <property type="match status" value="1"/>
</dbReference>
<name>A0A1I1I428_9SPHI</name>
<proteinExistence type="predicted"/>
<evidence type="ECO:0000313" key="3">
    <source>
        <dbReference type="Proteomes" id="UP000199577"/>
    </source>
</evidence>
<keyword evidence="3" id="KW-1185">Reference proteome</keyword>
<reference evidence="2 3" key="1">
    <citation type="submission" date="2016-10" db="EMBL/GenBank/DDBJ databases">
        <authorList>
            <person name="de Groot N.N."/>
        </authorList>
    </citation>
    <scope>NUCLEOTIDE SEQUENCE [LARGE SCALE GENOMIC DNA]</scope>
    <source>
        <strain evidence="2 3">DSM 22900</strain>
    </source>
</reference>
<dbReference type="RefSeq" id="WP_090973475.1">
    <property type="nucleotide sequence ID" value="NZ_FOLL01000008.1"/>
</dbReference>
<dbReference type="Gene3D" id="3.30.1150.10">
    <property type="match status" value="1"/>
</dbReference>
<gene>
    <name evidence="2" type="ORF">SAMN05421747_10856</name>
</gene>
<dbReference type="AlphaFoldDB" id="A0A1I1I428"/>
<accession>A0A1I1I428</accession>
<dbReference type="GO" id="GO:0055085">
    <property type="term" value="P:transmembrane transport"/>
    <property type="evidence" value="ECO:0007669"/>
    <property type="project" value="InterPro"/>
</dbReference>
<evidence type="ECO:0000313" key="2">
    <source>
        <dbReference type="EMBL" id="SFC31179.1"/>
    </source>
</evidence>
<dbReference type="Proteomes" id="UP000199577">
    <property type="component" value="Unassembled WGS sequence"/>
</dbReference>
<dbReference type="SUPFAM" id="SSF74653">
    <property type="entry name" value="TolA/TonB C-terminal domain"/>
    <property type="match status" value="1"/>
</dbReference>
<dbReference type="EMBL" id="FOLL01000008">
    <property type="protein sequence ID" value="SFC31179.1"/>
    <property type="molecule type" value="Genomic_DNA"/>
</dbReference>
<protein>
    <submittedName>
        <fullName evidence="2">TonB protein C-terminal</fullName>
    </submittedName>
</protein>
<dbReference type="InterPro" id="IPR037682">
    <property type="entry name" value="TonB_C"/>
</dbReference>
<dbReference type="STRING" id="623281.SAMN05421747_10856"/>
<feature type="domain" description="TonB C-terminal" evidence="1">
    <location>
        <begin position="81"/>
        <end position="146"/>
    </location>
</feature>
<sequence>MRKTVQQHSKIIISFFVATFYITVCYSQERQAAMSRSSVLKFGLDTTIKDWHVDVNAVPPKGGMSAFMTSVSSNYKRNLFSSDLSGRVLISFIVGEDGEPYNFRILESAGAGTGEEGIRVITKLGKWSPALFRNRPAEVSFVIPIRVSRINTN</sequence>
<organism evidence="2 3">
    <name type="scientific">Parapedobacter composti</name>
    <dbReference type="NCBI Taxonomy" id="623281"/>
    <lineage>
        <taxon>Bacteria</taxon>
        <taxon>Pseudomonadati</taxon>
        <taxon>Bacteroidota</taxon>
        <taxon>Sphingobacteriia</taxon>
        <taxon>Sphingobacteriales</taxon>
        <taxon>Sphingobacteriaceae</taxon>
        <taxon>Parapedobacter</taxon>
    </lineage>
</organism>
<evidence type="ECO:0000259" key="1">
    <source>
        <dbReference type="Pfam" id="PF03544"/>
    </source>
</evidence>
<dbReference type="OrthoDB" id="649093at2"/>